<keyword evidence="7 9" id="KW-0057">Aromatic amino acid biosynthesis</keyword>
<dbReference type="InterPro" id="IPR001240">
    <property type="entry name" value="PRAI_dom"/>
</dbReference>
<reference evidence="11 12" key="1">
    <citation type="journal article" date="2014" name="Genome Announc.">
        <title>Complete Genome Sequence of the Thermophilic Polychlorinated Biphenyl Degrader Geobacillus sp. Strain JF8 (NBRC 109937).</title>
        <authorList>
            <person name="Shintani M."/>
            <person name="Ohtsubo Y."/>
            <person name="Fukuda K."/>
            <person name="Hosoyama A."/>
            <person name="Ohji S."/>
            <person name="Yamazoe A."/>
            <person name="Fujita N."/>
            <person name="Nagata Y."/>
            <person name="Tsuda M."/>
            <person name="Hatta T."/>
            <person name="Kimbara K."/>
        </authorList>
    </citation>
    <scope>NUCLEOTIDE SEQUENCE [LARGE SCALE GENOMIC DNA]</scope>
    <source>
        <strain evidence="11 12">JF8</strain>
    </source>
</reference>
<dbReference type="UniPathway" id="UPA00035">
    <property type="reaction ID" value="UER00042"/>
</dbReference>
<keyword evidence="8 9" id="KW-0413">Isomerase</keyword>
<keyword evidence="5 9" id="KW-0028">Amino-acid biosynthesis</keyword>
<evidence type="ECO:0000259" key="10">
    <source>
        <dbReference type="Pfam" id="PF00697"/>
    </source>
</evidence>
<sequence length="220" mass="23590">MVRLKYCGNRSADDVQIALASGADYLGFIFAESKRNVSPEEVRRWLASAPLGGKQLVGVFVNAAAEQIAAVAAAVPLHIIQCHGRETPAELQAVKEVTGLPAWKAIHHGSGALDAMRQYAGIVDGYVVDSRVAGAWGGTGVSFDWEAVPRYLEEAARQGVPCFIAGGITPDNVERLLAYRPTGIDISSGIETDGRKDPAKMKQIEAKIKQCSQETAWEGR</sequence>
<dbReference type="RefSeq" id="WP_020960315.1">
    <property type="nucleotide sequence ID" value="NC_022080.4"/>
</dbReference>
<dbReference type="NCBIfam" id="NF002301">
    <property type="entry name" value="PRK01222.2-1"/>
    <property type="match status" value="1"/>
</dbReference>
<dbReference type="HOGENOM" id="CLU_076364_1_0_9"/>
<evidence type="ECO:0000256" key="1">
    <source>
        <dbReference type="ARBA" id="ARBA00001164"/>
    </source>
</evidence>
<evidence type="ECO:0000256" key="6">
    <source>
        <dbReference type="ARBA" id="ARBA00022822"/>
    </source>
</evidence>
<evidence type="ECO:0000256" key="3">
    <source>
        <dbReference type="ARBA" id="ARBA00012572"/>
    </source>
</evidence>
<dbReference type="EMBL" id="CP006254">
    <property type="protein sequence ID" value="AGT32515.1"/>
    <property type="molecule type" value="Genomic_DNA"/>
</dbReference>
<name>S5ZE29_GEOG3</name>
<evidence type="ECO:0000256" key="2">
    <source>
        <dbReference type="ARBA" id="ARBA00004664"/>
    </source>
</evidence>
<dbReference type="InterPro" id="IPR013785">
    <property type="entry name" value="Aldolase_TIM"/>
</dbReference>
<organism evidence="11 12">
    <name type="scientific">Geobacillus genomosp. 3</name>
    <dbReference type="NCBI Taxonomy" id="1921421"/>
    <lineage>
        <taxon>Bacteria</taxon>
        <taxon>Bacillati</taxon>
        <taxon>Bacillota</taxon>
        <taxon>Bacilli</taxon>
        <taxon>Bacillales</taxon>
        <taxon>Anoxybacillaceae</taxon>
        <taxon>Geobacillus</taxon>
    </lineage>
</organism>
<dbReference type="PATRIC" id="fig|1345697.3.peg.2196"/>
<comment type="pathway">
    <text evidence="2 9">Amino-acid biosynthesis; L-tryptophan biosynthesis; L-tryptophan from chorismate: step 3/5.</text>
</comment>
<proteinExistence type="inferred from homology"/>
<evidence type="ECO:0000256" key="7">
    <source>
        <dbReference type="ARBA" id="ARBA00023141"/>
    </source>
</evidence>
<dbReference type="InterPro" id="IPR044643">
    <property type="entry name" value="TrpF_fam"/>
</dbReference>
<evidence type="ECO:0000256" key="9">
    <source>
        <dbReference type="HAMAP-Rule" id="MF_00135"/>
    </source>
</evidence>
<evidence type="ECO:0000256" key="5">
    <source>
        <dbReference type="ARBA" id="ARBA00022605"/>
    </source>
</evidence>
<evidence type="ECO:0000256" key="8">
    <source>
        <dbReference type="ARBA" id="ARBA00023235"/>
    </source>
</evidence>
<keyword evidence="12" id="KW-1185">Reference proteome</keyword>
<keyword evidence="6 9" id="KW-0822">Tryptophan biosynthesis</keyword>
<dbReference type="PANTHER" id="PTHR42894:SF1">
    <property type="entry name" value="N-(5'-PHOSPHORIBOSYL)ANTHRANILATE ISOMERASE"/>
    <property type="match status" value="1"/>
</dbReference>
<dbReference type="Proteomes" id="UP000015500">
    <property type="component" value="Chromosome"/>
</dbReference>
<dbReference type="STRING" id="1921421.M493_11325"/>
<accession>S5ZE29</accession>
<dbReference type="PANTHER" id="PTHR42894">
    <property type="entry name" value="N-(5'-PHOSPHORIBOSYL)ANTHRANILATE ISOMERASE"/>
    <property type="match status" value="1"/>
</dbReference>
<dbReference type="InterPro" id="IPR011060">
    <property type="entry name" value="RibuloseP-bd_barrel"/>
</dbReference>
<evidence type="ECO:0000313" key="12">
    <source>
        <dbReference type="Proteomes" id="UP000015500"/>
    </source>
</evidence>
<evidence type="ECO:0000256" key="4">
    <source>
        <dbReference type="ARBA" id="ARBA00022272"/>
    </source>
</evidence>
<protein>
    <recommendedName>
        <fullName evidence="4 9">N-(5'-phosphoribosyl)anthranilate isomerase</fullName>
        <shortName evidence="9">PRAI</shortName>
        <ecNumber evidence="3 9">5.3.1.24</ecNumber>
    </recommendedName>
</protein>
<dbReference type="GO" id="GO:0004640">
    <property type="term" value="F:phosphoribosylanthranilate isomerase activity"/>
    <property type="evidence" value="ECO:0007669"/>
    <property type="project" value="UniProtKB-UniRule"/>
</dbReference>
<gene>
    <name evidence="9" type="primary">trpF</name>
    <name evidence="11" type="ORF">M493_11325</name>
</gene>
<comment type="similarity">
    <text evidence="9">Belongs to the TrpF family.</text>
</comment>
<dbReference type="EC" id="5.3.1.24" evidence="3 9"/>
<comment type="catalytic activity">
    <reaction evidence="1 9">
        <text>N-(5-phospho-beta-D-ribosyl)anthranilate = 1-(2-carboxyphenylamino)-1-deoxy-D-ribulose 5-phosphate</text>
        <dbReference type="Rhea" id="RHEA:21540"/>
        <dbReference type="ChEBI" id="CHEBI:18277"/>
        <dbReference type="ChEBI" id="CHEBI:58613"/>
        <dbReference type="EC" id="5.3.1.24"/>
    </reaction>
</comment>
<dbReference type="HAMAP" id="MF_00135">
    <property type="entry name" value="PRAI"/>
    <property type="match status" value="1"/>
</dbReference>
<dbReference type="AlphaFoldDB" id="S5ZE29"/>
<dbReference type="KEGG" id="gjf:M493_11325"/>
<dbReference type="Gene3D" id="3.20.20.70">
    <property type="entry name" value="Aldolase class I"/>
    <property type="match status" value="1"/>
</dbReference>
<dbReference type="SUPFAM" id="SSF51366">
    <property type="entry name" value="Ribulose-phoshate binding barrel"/>
    <property type="match status" value="1"/>
</dbReference>
<dbReference type="Pfam" id="PF00697">
    <property type="entry name" value="PRAI"/>
    <property type="match status" value="1"/>
</dbReference>
<dbReference type="CDD" id="cd00405">
    <property type="entry name" value="PRAI"/>
    <property type="match status" value="1"/>
</dbReference>
<dbReference type="GO" id="GO:0000162">
    <property type="term" value="P:L-tryptophan biosynthetic process"/>
    <property type="evidence" value="ECO:0007669"/>
    <property type="project" value="UniProtKB-UniRule"/>
</dbReference>
<dbReference type="OrthoDB" id="9786954at2"/>
<feature type="domain" description="N-(5'phosphoribosyl) anthranilate isomerase (PRAI)" evidence="10">
    <location>
        <begin position="5"/>
        <end position="204"/>
    </location>
</feature>
<evidence type="ECO:0000313" key="11">
    <source>
        <dbReference type="EMBL" id="AGT32515.1"/>
    </source>
</evidence>